<dbReference type="InterPro" id="IPR015797">
    <property type="entry name" value="NUDIX_hydrolase-like_dom_sf"/>
</dbReference>
<keyword evidence="10" id="KW-1185">Reference proteome</keyword>
<keyword evidence="3" id="KW-0809">Transit peptide</keyword>
<evidence type="ECO:0000256" key="6">
    <source>
        <dbReference type="ARBA" id="ARBA00023274"/>
    </source>
</evidence>
<comment type="similarity">
    <text evidence="2">Belongs to the mitochondrion-specific ribosomal protein mL46 family.</text>
</comment>
<reference evidence="10" key="1">
    <citation type="journal article" date="2014" name="Proc. Natl. Acad. Sci. U.S.A.">
        <title>Extensive sampling of basidiomycete genomes demonstrates inadequacy of the white-rot/brown-rot paradigm for wood decay fungi.</title>
        <authorList>
            <person name="Riley R."/>
            <person name="Salamov A.A."/>
            <person name="Brown D.W."/>
            <person name="Nagy L.G."/>
            <person name="Floudas D."/>
            <person name="Held B.W."/>
            <person name="Levasseur A."/>
            <person name="Lombard V."/>
            <person name="Morin E."/>
            <person name="Otillar R."/>
            <person name="Lindquist E.A."/>
            <person name="Sun H."/>
            <person name="LaButti K.M."/>
            <person name="Schmutz J."/>
            <person name="Jabbour D."/>
            <person name="Luo H."/>
            <person name="Baker S.E."/>
            <person name="Pisabarro A.G."/>
            <person name="Walton J.D."/>
            <person name="Blanchette R.A."/>
            <person name="Henrissat B."/>
            <person name="Martin F."/>
            <person name="Cullen D."/>
            <person name="Hibbett D.S."/>
            <person name="Grigoriev I.V."/>
        </authorList>
    </citation>
    <scope>NUCLEOTIDE SEQUENCE [LARGE SCALE GENOMIC DNA]</scope>
    <source>
        <strain evidence="10">CBS 339.88</strain>
    </source>
</reference>
<dbReference type="OrthoDB" id="414075at2759"/>
<organism evidence="9 10">
    <name type="scientific">Galerina marginata (strain CBS 339.88)</name>
    <dbReference type="NCBI Taxonomy" id="685588"/>
    <lineage>
        <taxon>Eukaryota</taxon>
        <taxon>Fungi</taxon>
        <taxon>Dikarya</taxon>
        <taxon>Basidiomycota</taxon>
        <taxon>Agaricomycotina</taxon>
        <taxon>Agaricomycetes</taxon>
        <taxon>Agaricomycetidae</taxon>
        <taxon>Agaricales</taxon>
        <taxon>Agaricineae</taxon>
        <taxon>Strophariaceae</taxon>
        <taxon>Galerina</taxon>
    </lineage>
</organism>
<dbReference type="InterPro" id="IPR040008">
    <property type="entry name" value="Ribosomal_mL46"/>
</dbReference>
<accession>A0A067TGA3</accession>
<evidence type="ECO:0000256" key="7">
    <source>
        <dbReference type="ARBA" id="ARBA00035190"/>
    </source>
</evidence>
<name>A0A067TGA3_GALM3</name>
<dbReference type="STRING" id="685588.A0A067TGA3"/>
<dbReference type="Gene3D" id="3.90.79.10">
    <property type="entry name" value="Nucleoside Triphosphate Pyrophosphohydrolase"/>
    <property type="match status" value="1"/>
</dbReference>
<evidence type="ECO:0000256" key="5">
    <source>
        <dbReference type="ARBA" id="ARBA00023128"/>
    </source>
</evidence>
<dbReference type="EMBL" id="KL142370">
    <property type="protein sequence ID" value="KDR81382.1"/>
    <property type="molecule type" value="Genomic_DNA"/>
</dbReference>
<evidence type="ECO:0000313" key="10">
    <source>
        <dbReference type="Proteomes" id="UP000027222"/>
    </source>
</evidence>
<dbReference type="InterPro" id="IPR033650">
    <property type="entry name" value="Ribosomal_mL46_NUDIX"/>
</dbReference>
<dbReference type="Proteomes" id="UP000027222">
    <property type="component" value="Unassembled WGS sequence"/>
</dbReference>
<comment type="subcellular location">
    <subcellularLocation>
        <location evidence="1">Mitochondrion</location>
    </subcellularLocation>
</comment>
<keyword evidence="4" id="KW-0689">Ribosomal protein</keyword>
<dbReference type="InterPro" id="IPR021757">
    <property type="entry name" value="Ribosomal_mL46_N"/>
</dbReference>
<dbReference type="GO" id="GO:0003735">
    <property type="term" value="F:structural constituent of ribosome"/>
    <property type="evidence" value="ECO:0007669"/>
    <property type="project" value="InterPro"/>
</dbReference>
<evidence type="ECO:0000313" key="9">
    <source>
        <dbReference type="EMBL" id="KDR81382.1"/>
    </source>
</evidence>
<dbReference type="PANTHER" id="PTHR13124">
    <property type="entry name" value="39S RIBOSOMAL PROTEIN L46, MITOCHONDRIAL PRECURSOR-RELATED"/>
    <property type="match status" value="1"/>
</dbReference>
<dbReference type="GO" id="GO:0005762">
    <property type="term" value="C:mitochondrial large ribosomal subunit"/>
    <property type="evidence" value="ECO:0007669"/>
    <property type="project" value="TreeGrafter"/>
</dbReference>
<evidence type="ECO:0000256" key="3">
    <source>
        <dbReference type="ARBA" id="ARBA00022946"/>
    </source>
</evidence>
<dbReference type="CDD" id="cd04661">
    <property type="entry name" value="NUDIX_MRP_L46"/>
    <property type="match status" value="1"/>
</dbReference>
<evidence type="ECO:0000259" key="8">
    <source>
        <dbReference type="Pfam" id="PF11788"/>
    </source>
</evidence>
<feature type="domain" description="Large ribosomal subunit protein mL46 N-terminal" evidence="8">
    <location>
        <begin position="39"/>
        <end position="104"/>
    </location>
</feature>
<evidence type="ECO:0000256" key="4">
    <source>
        <dbReference type="ARBA" id="ARBA00022980"/>
    </source>
</evidence>
<keyword evidence="6" id="KW-0687">Ribonucleoprotein</keyword>
<evidence type="ECO:0000256" key="2">
    <source>
        <dbReference type="ARBA" id="ARBA00009070"/>
    </source>
</evidence>
<gene>
    <name evidence="9" type="ORF">GALMADRAFT_239249</name>
</gene>
<sequence>MLSRASSRCAAAGLSFRRALATEATEQSSVRAKKPPQPHISTAIVLNRAPILTRTPTPFEQAYYAYQARIRRTLHNPFPHDFYFKQGTLLETRFNIEERKRERLAFGPAFLEKEDISEEKRLANIAAVEQLAQQEGEGEELMSRTQPADLKEDFTSLNRRGQRNLYLLLHTMENEKDTWRFPQGDVEKGQFLHHAAQKDLLAECGNKMDTWIVGKAPIGVHKSEFPNAEAPERVVFFFKAHILAGQVSPEGKNVQDFAWLTKQEIKTRVDDRYWTSIENILSDY</sequence>
<keyword evidence="5" id="KW-0496">Mitochondrion</keyword>
<protein>
    <recommendedName>
        <fullName evidence="7">Large ribosomal subunit protein mL46</fullName>
    </recommendedName>
</protein>
<dbReference type="AlphaFoldDB" id="A0A067TGA3"/>
<proteinExistence type="inferred from homology"/>
<dbReference type="SUPFAM" id="SSF55811">
    <property type="entry name" value="Nudix"/>
    <property type="match status" value="1"/>
</dbReference>
<dbReference type="HOGENOM" id="CLU_040204_0_0_1"/>
<dbReference type="Pfam" id="PF11788">
    <property type="entry name" value="MRP-L46"/>
    <property type="match status" value="1"/>
</dbReference>
<evidence type="ECO:0000256" key="1">
    <source>
        <dbReference type="ARBA" id="ARBA00004173"/>
    </source>
</evidence>
<dbReference type="PANTHER" id="PTHR13124:SF12">
    <property type="entry name" value="LARGE RIBOSOMAL SUBUNIT PROTEIN ML46"/>
    <property type="match status" value="1"/>
</dbReference>